<dbReference type="SUPFAM" id="SSF55874">
    <property type="entry name" value="ATPase domain of HSP90 chaperone/DNA topoisomerase II/histidine kinase"/>
    <property type="match status" value="1"/>
</dbReference>
<dbReference type="PROSITE" id="PS50113">
    <property type="entry name" value="PAC"/>
    <property type="match status" value="2"/>
</dbReference>
<comment type="function">
    <text evidence="14">Member of the two-component regulatory system BvgS/BvgA. Phosphorylates BvgA via a four-step phosphorelay in response to environmental signals.</text>
</comment>
<proteinExistence type="predicted"/>
<comment type="catalytic activity">
    <reaction evidence="1">
        <text>ATP + protein L-histidine = ADP + protein N-phospho-L-histidine.</text>
        <dbReference type="EC" id="2.7.13.3"/>
    </reaction>
</comment>
<evidence type="ECO:0000256" key="7">
    <source>
        <dbReference type="ARBA" id="ARBA00022692"/>
    </source>
</evidence>
<organism evidence="27 28">
    <name type="scientific">Chromobacterium violaceum</name>
    <dbReference type="NCBI Taxonomy" id="536"/>
    <lineage>
        <taxon>Bacteria</taxon>
        <taxon>Pseudomonadati</taxon>
        <taxon>Pseudomonadota</taxon>
        <taxon>Betaproteobacteria</taxon>
        <taxon>Neisseriales</taxon>
        <taxon>Chromobacteriaceae</taxon>
        <taxon>Chromobacterium</taxon>
    </lineage>
</organism>
<dbReference type="Pfam" id="PF08447">
    <property type="entry name" value="PAS_3"/>
    <property type="match status" value="1"/>
</dbReference>
<dbReference type="Gene3D" id="2.10.70.100">
    <property type="match status" value="1"/>
</dbReference>
<feature type="region of interest" description="Disordered" evidence="21">
    <location>
        <begin position="142"/>
        <end position="163"/>
    </location>
</feature>
<dbReference type="Gene3D" id="1.20.120.160">
    <property type="entry name" value="HPT domain"/>
    <property type="match status" value="1"/>
</dbReference>
<evidence type="ECO:0000256" key="14">
    <source>
        <dbReference type="ARBA" id="ARBA00058004"/>
    </source>
</evidence>
<dbReference type="PROSITE" id="PS50109">
    <property type="entry name" value="HIS_KIN"/>
    <property type="match status" value="1"/>
</dbReference>
<keyword evidence="4" id="KW-1003">Cell membrane</keyword>
<evidence type="ECO:0000256" key="12">
    <source>
        <dbReference type="ARBA" id="ARBA00023012"/>
    </source>
</evidence>
<dbReference type="InterPro" id="IPR029151">
    <property type="entry name" value="Sensor-like_sf"/>
</dbReference>
<evidence type="ECO:0000256" key="4">
    <source>
        <dbReference type="ARBA" id="ARBA00022475"/>
    </source>
</evidence>
<evidence type="ECO:0000256" key="5">
    <source>
        <dbReference type="ARBA" id="ARBA00022553"/>
    </source>
</evidence>
<comment type="subcellular location">
    <subcellularLocation>
        <location evidence="2">Cell membrane</location>
        <topology evidence="2">Multi-pass membrane protein</topology>
    </subcellularLocation>
</comment>
<sequence length="1517" mass="167484">MSRIPRLSGWLKQELRLIVVFLGMVAAVSAVVAFQAGLHQRQQLLGAYQTRLGYVTHTRNDILRQQFDQLRRDVLFLSATPPVSGIIRAASNRGLDTRGNTSGEAWKKQLGAIFDTFLEANPDLTAIRLIGVADDGRELVRAERGPDGRPESPPGQTLRSHGGSDYMQAATRLSKGQTYFSDITAGARHLRLRHPNAPLVPTLRVATPVFDGQGRVFGIVILNYNASRLLQSLRYSIPVELRIYLTNRDGDYLLQPDAGRTFGFEHGRRWRWQDDFRPLPAGADQPAGLQAYSSPHGTAYARWLDIPFDPAAPEHYCRVYAVLPDEAVATLAQTARLSALGSALGVFLLIGLVLAVYRRKYRQANARQAELAAIVESSHDAIIGCAADGRIDSWNRGAENILGYPAQETLGKPLENFVKLSEPDDRAPPLLSVQREQTPLELICFLHDRDGRRLDAAVTMSPVKTTDKQGGVALIIRDITELVANERDIRKLNASLEQQVEQRTAEIRVFSALQNAILANAGYAIIATDRSGVITLFNPAAERMLGHAAADVIGRVSLTRFHDPRELAERARQIGERLGQEIESGFDAIVSPSRQARSDESQWTYIRRNGSTLPVLLTISALENDDGHVTGYLVIAADITQREQDRHQLELARDQLVKAAEVAELGIWSWTLDSDVLEWNDRMFEIYDLPRSFRDFGLYYNHWRGRVHPDDIERIEHQLQRALEGADAFNADFRILRQDGEARHLQVAARIEYGADGKAVRVTGINRDVTLEREREAWLSQAKSAADSANRAKSEFLANMSHEIRTPMNAILGMLQLIQQTGLNARQADYADKASSAARTLLGILNDILDFSRVEVGKLTLAPHPFSIDKLLRDVGVIMSANVGDKDVEVLFDIDPELPDWISADSLRLQQILINLSGNAIKFTERGEVVIAARLARRDEAGLRIAFSVRDTGIGIAPEHLQRIFEGFSQAEASTARRYGGSGLGLAISQRLVALMGGQLTVESEEGKGSVFRFEVDCATAEAPKPAVDVVSLRDLSCLVIDDNENARQTQSGLLRAFGWRVDVAASGEEALALMEDPQAADYDVILVDWRMPGMDGWETCKRLRELESRARASVIVLVTAYGREWLEQRRAQSPDMFDSLLVKPVTASMLFDAVADARAGNGRRDSHPAPGASPQFRLSGLRLLLVEDNQTNQQVARELLGGEGAEIDVADCGMAALDAVRGAAAPYDLVLMDIQMPDMDGYAVTRLLRQDFPADALPIVAMTANVMPADREAALASGMNDHVGKPFDLAQLVGVILHHTRGHDAPESRHPAAQSADGQLLNSEAAIVRFGGNREIYRHTLLSFCEESRALLDGLQRAHDFRQRQQGIQFLHTLKGLAATIGAEALAATAALEEKKLRAAEHDWPPSYAVLERAAREAEQAARRLAGELAGASRALPHRADGQDPLPGLGDELARLTQLLREANVEAVQLFSSLRERYGRYRPGEFDRLNEAIMQMNFVAAVRLCEDMQQQKARQS</sequence>
<dbReference type="Pfam" id="PF00512">
    <property type="entry name" value="HisKA"/>
    <property type="match status" value="1"/>
</dbReference>
<dbReference type="InterPro" id="IPR036641">
    <property type="entry name" value="HPT_dom_sf"/>
</dbReference>
<dbReference type="PROSITE" id="PS50110">
    <property type="entry name" value="RESPONSE_REGULATORY"/>
    <property type="match status" value="2"/>
</dbReference>
<dbReference type="InterPro" id="IPR001610">
    <property type="entry name" value="PAC"/>
</dbReference>
<dbReference type="InterPro" id="IPR000014">
    <property type="entry name" value="PAS"/>
</dbReference>
<dbReference type="FunFam" id="3.30.565.10:FF:000010">
    <property type="entry name" value="Sensor histidine kinase RcsC"/>
    <property type="match status" value="1"/>
</dbReference>
<dbReference type="Pfam" id="PF21623">
    <property type="entry name" value="HK_sensor_dom_bact"/>
    <property type="match status" value="1"/>
</dbReference>
<dbReference type="PROSITE" id="PS50112">
    <property type="entry name" value="PAS"/>
    <property type="match status" value="2"/>
</dbReference>
<dbReference type="FunFam" id="1.10.287.130:FF:000002">
    <property type="entry name" value="Two-component osmosensing histidine kinase"/>
    <property type="match status" value="1"/>
</dbReference>
<evidence type="ECO:0000256" key="2">
    <source>
        <dbReference type="ARBA" id="ARBA00004651"/>
    </source>
</evidence>
<dbReference type="InterPro" id="IPR005467">
    <property type="entry name" value="His_kinase_dom"/>
</dbReference>
<dbReference type="SUPFAM" id="SSF47226">
    <property type="entry name" value="Histidine-containing phosphotransfer domain, HPT domain"/>
    <property type="match status" value="1"/>
</dbReference>
<dbReference type="SUPFAM" id="SSF103190">
    <property type="entry name" value="Sensory domain-like"/>
    <property type="match status" value="1"/>
</dbReference>
<keyword evidence="28" id="KW-1185">Reference proteome</keyword>
<feature type="coiled-coil region" evidence="20">
    <location>
        <begin position="1384"/>
        <end position="1436"/>
    </location>
</feature>
<dbReference type="Gene3D" id="1.10.287.130">
    <property type="match status" value="1"/>
</dbReference>
<evidence type="ECO:0000256" key="16">
    <source>
        <dbReference type="ARBA" id="ARBA00068150"/>
    </source>
</evidence>
<feature type="modified residue" description="4-aspartylphosphate" evidence="19">
    <location>
        <position position="1234"/>
    </location>
</feature>
<keyword evidence="9" id="KW-0418">Kinase</keyword>
<dbReference type="InterPro" id="IPR035965">
    <property type="entry name" value="PAS-like_dom_sf"/>
</dbReference>
<name>A0A202B5K9_CHRVL</name>
<dbReference type="Pfam" id="PF00072">
    <property type="entry name" value="Response_reg"/>
    <property type="match status" value="2"/>
</dbReference>
<evidence type="ECO:0000256" key="21">
    <source>
        <dbReference type="SAM" id="MobiDB-lite"/>
    </source>
</evidence>
<evidence type="ECO:0000259" key="24">
    <source>
        <dbReference type="PROSITE" id="PS50112"/>
    </source>
</evidence>
<keyword evidence="12" id="KW-0902">Two-component regulatory system</keyword>
<accession>A0A202B5K9</accession>
<keyword evidence="11" id="KW-1133">Transmembrane helix</keyword>
<comment type="caution">
    <text evidence="27">The sequence shown here is derived from an EMBL/GenBank/DDBJ whole genome shotgun (WGS) entry which is preliminary data.</text>
</comment>
<keyword evidence="5 19" id="KW-0597">Phosphoprotein</keyword>
<dbReference type="PRINTS" id="PR00344">
    <property type="entry name" value="BCTRLSENSOR"/>
</dbReference>
<dbReference type="SMART" id="SM00388">
    <property type="entry name" value="HisKA"/>
    <property type="match status" value="1"/>
</dbReference>
<dbReference type="PROSITE" id="PS50894">
    <property type="entry name" value="HPT"/>
    <property type="match status" value="1"/>
</dbReference>
<dbReference type="InterPro" id="IPR011006">
    <property type="entry name" value="CheY-like_superfamily"/>
</dbReference>
<dbReference type="InterPro" id="IPR004358">
    <property type="entry name" value="Sig_transdc_His_kin-like_C"/>
</dbReference>
<evidence type="ECO:0000256" key="20">
    <source>
        <dbReference type="SAM" id="Coils"/>
    </source>
</evidence>
<dbReference type="Pfam" id="PF01627">
    <property type="entry name" value="Hpt"/>
    <property type="match status" value="1"/>
</dbReference>
<dbReference type="Pfam" id="PF13426">
    <property type="entry name" value="PAS_9"/>
    <property type="match status" value="2"/>
</dbReference>
<keyword evidence="6" id="KW-0808">Transferase</keyword>
<keyword evidence="20" id="KW-0175">Coiled coil</keyword>
<dbReference type="SMART" id="SM00387">
    <property type="entry name" value="HATPase_c"/>
    <property type="match status" value="1"/>
</dbReference>
<dbReference type="InterPro" id="IPR000700">
    <property type="entry name" value="PAS-assoc_C"/>
</dbReference>
<dbReference type="InterPro" id="IPR003594">
    <property type="entry name" value="HATPase_dom"/>
</dbReference>
<keyword evidence="7" id="KW-0812">Transmembrane</keyword>
<evidence type="ECO:0000256" key="9">
    <source>
        <dbReference type="ARBA" id="ARBA00022777"/>
    </source>
</evidence>
<dbReference type="InterPro" id="IPR036097">
    <property type="entry name" value="HisK_dim/P_sf"/>
</dbReference>
<feature type="domain" description="HPt" evidence="26">
    <location>
        <begin position="1334"/>
        <end position="1429"/>
    </location>
</feature>
<dbReference type="GO" id="GO:0005524">
    <property type="term" value="F:ATP binding"/>
    <property type="evidence" value="ECO:0007669"/>
    <property type="project" value="UniProtKB-KW"/>
</dbReference>
<evidence type="ECO:0000256" key="10">
    <source>
        <dbReference type="ARBA" id="ARBA00022840"/>
    </source>
</evidence>
<gene>
    <name evidence="27" type="ORF">CBW21_17230</name>
</gene>
<dbReference type="SMART" id="SM00091">
    <property type="entry name" value="PAS"/>
    <property type="match status" value="3"/>
</dbReference>
<dbReference type="InterPro" id="IPR001789">
    <property type="entry name" value="Sig_transdc_resp-reg_receiver"/>
</dbReference>
<dbReference type="SUPFAM" id="SSF55785">
    <property type="entry name" value="PYP-like sensor domain (PAS domain)"/>
    <property type="match status" value="3"/>
</dbReference>
<dbReference type="EMBL" id="NHOO01000016">
    <property type="protein sequence ID" value="OVE46641.1"/>
    <property type="molecule type" value="Genomic_DNA"/>
</dbReference>
<dbReference type="SMART" id="SM00086">
    <property type="entry name" value="PAC"/>
    <property type="match status" value="4"/>
</dbReference>
<dbReference type="PANTHER" id="PTHR45339:SF1">
    <property type="entry name" value="HYBRID SIGNAL TRANSDUCTION HISTIDINE KINASE J"/>
    <property type="match status" value="1"/>
</dbReference>
<dbReference type="SUPFAM" id="SSF47384">
    <property type="entry name" value="Homodimeric domain of signal transducing histidine kinase"/>
    <property type="match status" value="1"/>
</dbReference>
<dbReference type="InterPro" id="IPR036890">
    <property type="entry name" value="HATPase_C_sf"/>
</dbReference>
<evidence type="ECO:0000256" key="8">
    <source>
        <dbReference type="ARBA" id="ARBA00022741"/>
    </source>
</evidence>
<dbReference type="InterPro" id="IPR008207">
    <property type="entry name" value="Sig_transdc_His_kin_Hpt_dom"/>
</dbReference>
<feature type="modified residue" description="4-aspartylphosphate" evidence="19">
    <location>
        <position position="1089"/>
    </location>
</feature>
<dbReference type="RefSeq" id="WP_087698431.1">
    <property type="nucleotide sequence ID" value="NZ_NHOO01000016.1"/>
</dbReference>
<comment type="subunit">
    <text evidence="15">At low DSF concentrations, interacts with RpfF.</text>
</comment>
<feature type="domain" description="Response regulatory" evidence="23">
    <location>
        <begin position="1037"/>
        <end position="1159"/>
    </location>
</feature>
<feature type="domain" description="PAC" evidence="25">
    <location>
        <begin position="599"/>
        <end position="651"/>
    </location>
</feature>
<evidence type="ECO:0000259" key="25">
    <source>
        <dbReference type="PROSITE" id="PS50113"/>
    </source>
</evidence>
<evidence type="ECO:0000256" key="13">
    <source>
        <dbReference type="ARBA" id="ARBA00023136"/>
    </source>
</evidence>
<protein>
    <recommendedName>
        <fullName evidence="16">Sensory/regulatory protein RpfC</fullName>
        <ecNumber evidence="3">2.7.13.3</ecNumber>
    </recommendedName>
    <alternativeName>
        <fullName evidence="17">Virulence sensor protein BvgS</fullName>
    </alternativeName>
</protein>
<feature type="domain" description="Response regulatory" evidence="23">
    <location>
        <begin position="1183"/>
        <end position="1301"/>
    </location>
</feature>
<keyword evidence="10" id="KW-0067">ATP-binding</keyword>
<dbReference type="CDD" id="cd16922">
    <property type="entry name" value="HATPase_EvgS-ArcB-TorS-like"/>
    <property type="match status" value="1"/>
</dbReference>
<dbReference type="Pfam" id="PF02518">
    <property type="entry name" value="HATPase_c"/>
    <property type="match status" value="1"/>
</dbReference>
<dbReference type="PANTHER" id="PTHR45339">
    <property type="entry name" value="HYBRID SIGNAL TRANSDUCTION HISTIDINE KINASE J"/>
    <property type="match status" value="1"/>
</dbReference>
<dbReference type="Gene3D" id="3.40.50.2300">
    <property type="match status" value="2"/>
</dbReference>
<dbReference type="GO" id="GO:0000155">
    <property type="term" value="F:phosphorelay sensor kinase activity"/>
    <property type="evidence" value="ECO:0007669"/>
    <property type="project" value="InterPro"/>
</dbReference>
<dbReference type="SMART" id="SM00448">
    <property type="entry name" value="REC"/>
    <property type="match status" value="2"/>
</dbReference>
<evidence type="ECO:0000256" key="15">
    <source>
        <dbReference type="ARBA" id="ARBA00064003"/>
    </source>
</evidence>
<evidence type="ECO:0000256" key="19">
    <source>
        <dbReference type="PROSITE-ProRule" id="PRU00169"/>
    </source>
</evidence>
<evidence type="ECO:0000259" key="26">
    <source>
        <dbReference type="PROSITE" id="PS50894"/>
    </source>
</evidence>
<evidence type="ECO:0000256" key="17">
    <source>
        <dbReference type="ARBA" id="ARBA00070152"/>
    </source>
</evidence>
<keyword evidence="8" id="KW-0547">Nucleotide-binding</keyword>
<dbReference type="InterPro" id="IPR003661">
    <property type="entry name" value="HisK_dim/P_dom"/>
</dbReference>
<dbReference type="NCBIfam" id="TIGR00229">
    <property type="entry name" value="sensory_box"/>
    <property type="match status" value="3"/>
</dbReference>
<feature type="domain" description="PAC" evidence="25">
    <location>
        <begin position="729"/>
        <end position="781"/>
    </location>
</feature>
<feature type="domain" description="PAS" evidence="24">
    <location>
        <begin position="517"/>
        <end position="585"/>
    </location>
</feature>
<evidence type="ECO:0000259" key="23">
    <source>
        <dbReference type="PROSITE" id="PS50110"/>
    </source>
</evidence>
<dbReference type="Gene3D" id="3.30.450.20">
    <property type="entry name" value="PAS domain"/>
    <property type="match status" value="4"/>
</dbReference>
<feature type="modified residue" description="Phosphohistidine" evidence="18">
    <location>
        <position position="1373"/>
    </location>
</feature>
<dbReference type="Gene3D" id="3.30.565.10">
    <property type="entry name" value="Histidine kinase-like ATPase, C-terminal domain"/>
    <property type="match status" value="1"/>
</dbReference>
<evidence type="ECO:0000256" key="11">
    <source>
        <dbReference type="ARBA" id="ARBA00022989"/>
    </source>
</evidence>
<feature type="domain" description="Histidine kinase" evidence="22">
    <location>
        <begin position="799"/>
        <end position="1020"/>
    </location>
</feature>
<dbReference type="InterPro" id="IPR048760">
    <property type="entry name" value="VP0354-like_sensor_dom"/>
</dbReference>
<dbReference type="SUPFAM" id="SSF52172">
    <property type="entry name" value="CheY-like"/>
    <property type="match status" value="2"/>
</dbReference>
<dbReference type="CDD" id="cd00082">
    <property type="entry name" value="HisKA"/>
    <property type="match status" value="1"/>
</dbReference>
<reference evidence="27 28" key="1">
    <citation type="submission" date="2017-05" db="EMBL/GenBank/DDBJ databases">
        <title>Chromobacterium violaceum GHPS1 isolated from Hydrocarbon polluted soil in French Guiana display an awesome secondary metabolite arsenal and a battery of drug and heavy-metal-resistance and detoxification of xenobiotics proteins.</title>
        <authorList>
            <person name="Belbahri L."/>
        </authorList>
    </citation>
    <scope>NUCLEOTIDE SEQUENCE [LARGE SCALE GENOMIC DNA]</scope>
    <source>
        <strain evidence="27 28">GHPS1</strain>
    </source>
</reference>
<dbReference type="CDD" id="cd00130">
    <property type="entry name" value="PAS"/>
    <property type="match status" value="3"/>
</dbReference>
<keyword evidence="13" id="KW-0472">Membrane</keyword>
<dbReference type="GO" id="GO:0005886">
    <property type="term" value="C:plasma membrane"/>
    <property type="evidence" value="ECO:0007669"/>
    <property type="project" value="UniProtKB-SubCell"/>
</dbReference>
<evidence type="ECO:0000313" key="27">
    <source>
        <dbReference type="EMBL" id="OVE46641.1"/>
    </source>
</evidence>
<dbReference type="InterPro" id="IPR013655">
    <property type="entry name" value="PAS_fold_3"/>
</dbReference>
<evidence type="ECO:0000256" key="1">
    <source>
        <dbReference type="ARBA" id="ARBA00000085"/>
    </source>
</evidence>
<dbReference type="CDD" id="cd17546">
    <property type="entry name" value="REC_hyHK_CKI1_RcsC-like"/>
    <property type="match status" value="2"/>
</dbReference>
<evidence type="ECO:0000259" key="22">
    <source>
        <dbReference type="PROSITE" id="PS50109"/>
    </source>
</evidence>
<evidence type="ECO:0000313" key="28">
    <source>
        <dbReference type="Proteomes" id="UP000196342"/>
    </source>
</evidence>
<feature type="domain" description="PAS" evidence="24">
    <location>
        <begin position="367"/>
        <end position="426"/>
    </location>
</feature>
<dbReference type="Proteomes" id="UP000196342">
    <property type="component" value="Unassembled WGS sequence"/>
</dbReference>
<dbReference type="EC" id="2.7.13.3" evidence="3"/>
<evidence type="ECO:0000256" key="3">
    <source>
        <dbReference type="ARBA" id="ARBA00012438"/>
    </source>
</evidence>
<evidence type="ECO:0000256" key="6">
    <source>
        <dbReference type="ARBA" id="ARBA00022679"/>
    </source>
</evidence>
<evidence type="ECO:0000256" key="18">
    <source>
        <dbReference type="PROSITE-ProRule" id="PRU00110"/>
    </source>
</evidence>